<protein>
    <submittedName>
        <fullName evidence="1">p6</fullName>
    </submittedName>
</protein>
<organism evidence="1">
    <name type="scientific">Potato leafroll virus</name>
    <name type="common">PLrV</name>
    <dbReference type="NCBI Taxonomy" id="12045"/>
    <lineage>
        <taxon>Viruses</taxon>
        <taxon>Riboviria</taxon>
        <taxon>Orthornavirae</taxon>
        <taxon>Pisuviricota</taxon>
        <taxon>Pisoniviricetes</taxon>
        <taxon>Sobelivirales</taxon>
        <taxon>Solemoviridae</taxon>
        <taxon>Polerovirus</taxon>
        <taxon>Polerovirus PLRV</taxon>
    </lineage>
</organism>
<proteinExistence type="predicted"/>
<reference evidence="1" key="1">
    <citation type="submission" date="2014-10" db="EMBL/GenBank/DDBJ databases">
        <title>The genome sequence of potato leaf roll virus, PLRV.</title>
        <authorList>
            <person name="Casteel C.L."/>
            <person name="Ambrose K.V."/>
        </authorList>
    </citation>
    <scope>NUCLEOTIDE SEQUENCE</scope>
</reference>
<name>A0A0D5MAX3_PLRV</name>
<dbReference type="EMBL" id="KP090166">
    <property type="protein sequence ID" value="AJY53725.1"/>
    <property type="molecule type" value="Genomic_RNA"/>
</dbReference>
<evidence type="ECO:0000313" key="1">
    <source>
        <dbReference type="EMBL" id="AJY53725.1"/>
    </source>
</evidence>
<organismHost>
    <name type="scientific">Solanum tuberosum</name>
    <name type="common">Potato</name>
    <dbReference type="NCBI Taxonomy" id="4113"/>
</organismHost>
<sequence>MLQSMVQTGPEFLHQGTHPNLEFPAIQELLLTFLRKPIYWRIGMPNTSTLVIPKKMSLLLLL</sequence>
<accession>A0A0D5MAX3</accession>